<proteinExistence type="predicted"/>
<name>A0ABT7L9K8_9BACI</name>
<dbReference type="InterPro" id="IPR036491">
    <property type="entry name" value="YugN-like_sf"/>
</dbReference>
<dbReference type="Proteomes" id="UP001235343">
    <property type="component" value="Unassembled WGS sequence"/>
</dbReference>
<dbReference type="EMBL" id="JASTZU010000059">
    <property type="protein sequence ID" value="MDL4842550.1"/>
    <property type="molecule type" value="Genomic_DNA"/>
</dbReference>
<protein>
    <submittedName>
        <fullName evidence="1">YugN-like family protein</fullName>
    </submittedName>
</protein>
<comment type="caution">
    <text evidence="1">The sequence shown here is derived from an EMBL/GenBank/DDBJ whole genome shotgun (WGS) entry which is preliminary data.</text>
</comment>
<dbReference type="RefSeq" id="WP_285933842.1">
    <property type="nucleotide sequence ID" value="NZ_JASTZU010000059.1"/>
</dbReference>
<gene>
    <name evidence="1" type="ORF">QQS35_19120</name>
</gene>
<organism evidence="1 2">
    <name type="scientific">Aquibacillus rhizosphaerae</name>
    <dbReference type="NCBI Taxonomy" id="3051431"/>
    <lineage>
        <taxon>Bacteria</taxon>
        <taxon>Bacillati</taxon>
        <taxon>Bacillota</taxon>
        <taxon>Bacilli</taxon>
        <taxon>Bacillales</taxon>
        <taxon>Bacillaceae</taxon>
        <taxon>Aquibacillus</taxon>
    </lineage>
</organism>
<evidence type="ECO:0000313" key="2">
    <source>
        <dbReference type="Proteomes" id="UP001235343"/>
    </source>
</evidence>
<sequence>MIPLTSKLENLVIPLYELEKQLKPLGYTIGGDWDYEAGSLDYRMADDDGYQFIRIPFKVEQGMLDAPGALVRLGSPFILTHKYQDGIDEGAENGVFQGSVNQFQAPVDSDAEVPEKYAEKGKRLIEQIENILL</sequence>
<reference evidence="1 2" key="1">
    <citation type="submission" date="2023-06" db="EMBL/GenBank/DDBJ databases">
        <title>Aquibacillus rhizosphaerae LR5S19.</title>
        <authorList>
            <person name="Sun J.-Q."/>
        </authorList>
    </citation>
    <scope>NUCLEOTIDE SEQUENCE [LARGE SCALE GENOMIC DNA]</scope>
    <source>
        <strain evidence="1 2">LR5S19</strain>
    </source>
</reference>
<dbReference type="Gene3D" id="3.30.310.100">
    <property type="entry name" value="YugN-like"/>
    <property type="match status" value="1"/>
</dbReference>
<dbReference type="InterPro" id="IPR014967">
    <property type="entry name" value="Uncharacterised_YugN-like"/>
</dbReference>
<dbReference type="Pfam" id="PF08868">
    <property type="entry name" value="YugN"/>
    <property type="match status" value="1"/>
</dbReference>
<dbReference type="SUPFAM" id="SSF160755">
    <property type="entry name" value="YugN-like"/>
    <property type="match status" value="1"/>
</dbReference>
<accession>A0ABT7L9K8</accession>
<keyword evidence="2" id="KW-1185">Reference proteome</keyword>
<evidence type="ECO:0000313" key="1">
    <source>
        <dbReference type="EMBL" id="MDL4842550.1"/>
    </source>
</evidence>